<dbReference type="InterPro" id="IPR011009">
    <property type="entry name" value="Kinase-like_dom_sf"/>
</dbReference>
<dbReference type="SUPFAM" id="SSF56112">
    <property type="entry name" value="Protein kinase-like (PK-like)"/>
    <property type="match status" value="1"/>
</dbReference>
<feature type="domain" description="Protein kinase" evidence="1">
    <location>
        <begin position="47"/>
        <end position="322"/>
    </location>
</feature>
<name>A0A1V0SAX3_9VIRU</name>
<keyword evidence="2" id="KW-0808">Transferase</keyword>
<dbReference type="InterPro" id="IPR000719">
    <property type="entry name" value="Prot_kinase_dom"/>
</dbReference>
<dbReference type="GO" id="GO:0005524">
    <property type="term" value="F:ATP binding"/>
    <property type="evidence" value="ECO:0007669"/>
    <property type="project" value="InterPro"/>
</dbReference>
<keyword evidence="2" id="KW-0418">Kinase</keyword>
<evidence type="ECO:0000259" key="1">
    <source>
        <dbReference type="PROSITE" id="PS50011"/>
    </source>
</evidence>
<dbReference type="PROSITE" id="PS50011">
    <property type="entry name" value="PROTEIN_KINASE_DOM"/>
    <property type="match status" value="1"/>
</dbReference>
<reference evidence="2" key="1">
    <citation type="journal article" date="2017" name="Science">
        <title>Giant viruses with an expanded complement of translation system components.</title>
        <authorList>
            <person name="Schulz F."/>
            <person name="Yutin N."/>
            <person name="Ivanova N.N."/>
            <person name="Ortega D.R."/>
            <person name="Lee T.K."/>
            <person name="Vierheilig J."/>
            <person name="Daims H."/>
            <person name="Horn M."/>
            <person name="Wagner M."/>
            <person name="Jensen G.J."/>
            <person name="Kyrpides N.C."/>
            <person name="Koonin E.V."/>
            <person name="Woyke T."/>
        </authorList>
    </citation>
    <scope>NUCLEOTIDE SEQUENCE</scope>
    <source>
        <strain evidence="2">CTV1</strain>
    </source>
</reference>
<dbReference type="Pfam" id="PF00069">
    <property type="entry name" value="Pkinase"/>
    <property type="match status" value="1"/>
</dbReference>
<gene>
    <name evidence="2" type="ORF">Catovirus_1_912</name>
</gene>
<dbReference type="EMBL" id="KY684083">
    <property type="protein sequence ID" value="ARF08862.1"/>
    <property type="molecule type" value="Genomic_DNA"/>
</dbReference>
<dbReference type="GO" id="GO:0004674">
    <property type="term" value="F:protein serine/threonine kinase activity"/>
    <property type="evidence" value="ECO:0007669"/>
    <property type="project" value="UniProtKB-KW"/>
</dbReference>
<accession>A0A1V0SAX3</accession>
<keyword evidence="2" id="KW-0723">Serine/threonine-protein kinase</keyword>
<protein>
    <submittedName>
        <fullName evidence="2">Serine/threonine protein kinase</fullName>
    </submittedName>
</protein>
<organism evidence="2">
    <name type="scientific">Catovirus CTV1</name>
    <dbReference type="NCBI Taxonomy" id="1977631"/>
    <lineage>
        <taxon>Viruses</taxon>
        <taxon>Varidnaviria</taxon>
        <taxon>Bamfordvirae</taxon>
        <taxon>Nucleocytoviricota</taxon>
        <taxon>Megaviricetes</taxon>
        <taxon>Imitervirales</taxon>
        <taxon>Mimiviridae</taxon>
        <taxon>Klosneuvirinae</taxon>
        <taxon>Catovirus</taxon>
    </lineage>
</organism>
<evidence type="ECO:0000313" key="2">
    <source>
        <dbReference type="EMBL" id="ARF08862.1"/>
    </source>
</evidence>
<proteinExistence type="predicted"/>
<sequence length="366" mass="43126">MSLQQLSYRSNGYDLLNIDQCIESLSKMIKHNNNLFNNKTQFIKQAGLSIKFLGKGGQGIAYLLQSDKCGSVVIKISKINDETKNEIFFLNSVKNIVDKNICPHFVYNYENKIISNNYYFFNEYANGTLENWTEDEHSVEEWNSFLFQILYGIYVFQKKLKSFHADLKPKNILFKRIQKGFFKYIIENNEYYVPTCGYLFIISDFGKSQSILKNNNVMDNESILAHIKNNTDLENIEALPKRILVSAIEKKFSGSLVEFKKYVDQKNDDKFESYFLSEKRKIDVELSKYPDYIKNKMLLRSIIYYAIEKKYINVDNIEHNFFKMKYPPSIIVAKMENLLKKSINEQISNFLFYSERKTDILAEFKI</sequence>
<dbReference type="Gene3D" id="1.10.510.10">
    <property type="entry name" value="Transferase(Phosphotransferase) domain 1"/>
    <property type="match status" value="1"/>
</dbReference>